<dbReference type="RefSeq" id="XP_062715824.1">
    <property type="nucleotide sequence ID" value="XM_062859840.1"/>
</dbReference>
<dbReference type="Proteomes" id="UP000069940">
    <property type="component" value="Unassembled WGS sequence"/>
</dbReference>
<name>A0ABM1XU54_AEDAL</name>
<evidence type="ECO:0000313" key="1">
    <source>
        <dbReference type="EnsemblMetazoa" id="AALFPA23_002885.P2960"/>
    </source>
</evidence>
<dbReference type="EnsemblMetazoa" id="AALFPA23_002885.R2960">
    <property type="protein sequence ID" value="AALFPA23_002885.P2960"/>
    <property type="gene ID" value="AALFPA23_002885"/>
</dbReference>
<evidence type="ECO:0000313" key="2">
    <source>
        <dbReference type="Proteomes" id="UP000069940"/>
    </source>
</evidence>
<reference evidence="2" key="1">
    <citation type="journal article" date="2015" name="Proc. Natl. Acad. Sci. U.S.A.">
        <title>Genome sequence of the Asian Tiger mosquito, Aedes albopictus, reveals insights into its biology, genetics, and evolution.</title>
        <authorList>
            <person name="Chen X.G."/>
            <person name="Jiang X."/>
            <person name="Gu J."/>
            <person name="Xu M."/>
            <person name="Wu Y."/>
            <person name="Deng Y."/>
            <person name="Zhang C."/>
            <person name="Bonizzoni M."/>
            <person name="Dermauw W."/>
            <person name="Vontas J."/>
            <person name="Armbruster P."/>
            <person name="Huang X."/>
            <person name="Yang Y."/>
            <person name="Zhang H."/>
            <person name="He W."/>
            <person name="Peng H."/>
            <person name="Liu Y."/>
            <person name="Wu K."/>
            <person name="Chen J."/>
            <person name="Lirakis M."/>
            <person name="Topalis P."/>
            <person name="Van Leeuwen T."/>
            <person name="Hall A.B."/>
            <person name="Jiang X."/>
            <person name="Thorpe C."/>
            <person name="Mueller R.L."/>
            <person name="Sun C."/>
            <person name="Waterhouse R.M."/>
            <person name="Yan G."/>
            <person name="Tu Z.J."/>
            <person name="Fang X."/>
            <person name="James A.A."/>
        </authorList>
    </citation>
    <scope>NUCLEOTIDE SEQUENCE [LARGE SCALE GENOMIC DNA]</scope>
    <source>
        <strain evidence="2">Foshan</strain>
    </source>
</reference>
<keyword evidence="2" id="KW-1185">Reference proteome</keyword>
<dbReference type="GeneID" id="134291722"/>
<sequence>MQPYELHSSNLDFLEVHHQLVSDQHQLAHIDALHRELFSPPNYLSRSFCQAFCLDFKPDPNPKIVTIAKSALSAIPGLCYVASLNTDLPQTIDVVKRLGFFPHTEVTKNFLMHGKLTDYGSHLHMERNHAPVAGIGYIGWKFSLYSFIRGTIIGTVCYVTGALVGSQPEFRAAYDAQIKNATILDEAAPNVLQSRALDDLVLLASVEAVPSTIAPSSLAKVVTETLPVDTTTPSIPLSAVTTSTVSTTVPGIAPPDTLAPATNFNILAYTTSVFGRLSRPVVSFVNGFSRDHLPSANSTAYSSVRSGLSSFTDTLRGSCHGLYRRTVSSAVNTYHSVDDYLRTSPFFTVKYLFYLLKSAVFTFVRVTFKNPVSTLLIAYVSTPFIRGYAKRHGWPHFPVINVMTVLSIPAVIGLVCKIFDSFYSTLRFTTVTFCEAAGIPPPSALAVTTTGLTATVGTYVLRYIPTGLAIGGRIRRWFMRRPTYSCILLPPSHGLTTISSQHPDLFLDLSTIVAGKELDALTEDSRTTFVQNKLYAYLGQSSRVVILNPFFDAFGMRVLGTYCLESSAVVTNEPDHLAACRALTERFSKIAVTFPDYSSLHARLMTHT</sequence>
<proteinExistence type="predicted"/>
<organism evidence="1 2">
    <name type="scientific">Aedes albopictus</name>
    <name type="common">Asian tiger mosquito</name>
    <name type="synonym">Stegomyia albopicta</name>
    <dbReference type="NCBI Taxonomy" id="7160"/>
    <lineage>
        <taxon>Eukaryota</taxon>
        <taxon>Metazoa</taxon>
        <taxon>Ecdysozoa</taxon>
        <taxon>Arthropoda</taxon>
        <taxon>Hexapoda</taxon>
        <taxon>Insecta</taxon>
        <taxon>Pterygota</taxon>
        <taxon>Neoptera</taxon>
        <taxon>Endopterygota</taxon>
        <taxon>Diptera</taxon>
        <taxon>Nematocera</taxon>
        <taxon>Culicoidea</taxon>
        <taxon>Culicidae</taxon>
        <taxon>Culicinae</taxon>
        <taxon>Aedini</taxon>
        <taxon>Aedes</taxon>
        <taxon>Stegomyia</taxon>
    </lineage>
</organism>
<accession>A0ABM1XU54</accession>
<reference evidence="1" key="2">
    <citation type="submission" date="2025-05" db="UniProtKB">
        <authorList>
            <consortium name="EnsemblMetazoa"/>
        </authorList>
    </citation>
    <scope>IDENTIFICATION</scope>
    <source>
        <strain evidence="1">Foshan</strain>
    </source>
</reference>
<protein>
    <submittedName>
        <fullName evidence="1">Uncharacterized protein</fullName>
    </submittedName>
</protein>